<dbReference type="OrthoDB" id="547680at2759"/>
<keyword evidence="3" id="KW-1185">Reference proteome</keyword>
<evidence type="ECO:0000313" key="3">
    <source>
        <dbReference type="Proteomes" id="UP000266841"/>
    </source>
</evidence>
<proteinExistence type="predicted"/>
<keyword evidence="1" id="KW-0472">Membrane</keyword>
<dbReference type="Gene3D" id="2.60.120.260">
    <property type="entry name" value="Galactose-binding domain-like"/>
    <property type="match status" value="1"/>
</dbReference>
<keyword evidence="1" id="KW-0812">Transmembrane</keyword>
<dbReference type="AlphaFoldDB" id="K0SGM7"/>
<name>K0SGM7_THAOC</name>
<comment type="caution">
    <text evidence="2">The sequence shown here is derived from an EMBL/GenBank/DDBJ whole genome shotgun (WGS) entry which is preliminary data.</text>
</comment>
<feature type="transmembrane region" description="Helical" evidence="1">
    <location>
        <begin position="488"/>
        <end position="508"/>
    </location>
</feature>
<accession>K0SGM7</accession>
<dbReference type="SUPFAM" id="SSF49785">
    <property type="entry name" value="Galactose-binding domain-like"/>
    <property type="match status" value="1"/>
</dbReference>
<evidence type="ECO:0000313" key="2">
    <source>
        <dbReference type="EMBL" id="EJK60126.1"/>
    </source>
</evidence>
<gene>
    <name evidence="2" type="ORF">THAOC_19580</name>
</gene>
<sequence length="585" mass="64445">MGGFTHTQMPSTDGPWWEVDLEFPSVTRTITVYNRANGNRERLIGALISLHRGDEELVEKEFGTSEAMMTVSFTEEVYLTTRVRIRLPGTGILSLGEVEVMGYVPADNVMDFMTDHELSYEPIEIPFIDTASTSQNGNDSTICVMTVDYRNYPEVASAVATWRQSLEADGFTRLEDIGEEELCLWPNWEDQDFYCHYSLTVHCKDNAVSATLPPAPEGNVDPEHWAYDRTLSMGVCVYGSDVNTAAATVGGNLFTPIPSSAIDEHQIFWSDNRYWDLVGYENTPCNDGGIFLQGPAILGAGGVVSVTLNHLQDLGNSPPRHFFPLSMCQGDCDTDSQCEGFLKCFQRVDSSEAGPPGCPGSTYSDHDYCYLPSAIEPIQMWGDSAVYQVSGFESTPCNGGVFHRASRVDAPADTETIVGQVLCVFYAENLLESWGTALSTAGWIHEGTREGFMYSEVVQLQVIEGAILDPRSKCQGDCNNDRTSLFQAVWGVGALALITATVVNLLFYSASMEKQVPGSLRFRTLRGAWPMAFAPYSVPLNTSPEMTYEEVQITSSPLRAWGDSDSFVYGFENTPCTSEGHFCLD</sequence>
<keyword evidence="1" id="KW-1133">Transmembrane helix</keyword>
<dbReference type="EMBL" id="AGNL01021503">
    <property type="protein sequence ID" value="EJK60126.1"/>
    <property type="molecule type" value="Genomic_DNA"/>
</dbReference>
<dbReference type="InterPro" id="IPR008979">
    <property type="entry name" value="Galactose-bd-like_sf"/>
</dbReference>
<evidence type="ECO:0008006" key="4">
    <source>
        <dbReference type="Google" id="ProtNLM"/>
    </source>
</evidence>
<organism evidence="2 3">
    <name type="scientific">Thalassiosira oceanica</name>
    <name type="common">Marine diatom</name>
    <dbReference type="NCBI Taxonomy" id="159749"/>
    <lineage>
        <taxon>Eukaryota</taxon>
        <taxon>Sar</taxon>
        <taxon>Stramenopiles</taxon>
        <taxon>Ochrophyta</taxon>
        <taxon>Bacillariophyta</taxon>
        <taxon>Coscinodiscophyceae</taxon>
        <taxon>Thalassiosirophycidae</taxon>
        <taxon>Thalassiosirales</taxon>
        <taxon>Thalassiosiraceae</taxon>
        <taxon>Thalassiosira</taxon>
    </lineage>
</organism>
<dbReference type="Proteomes" id="UP000266841">
    <property type="component" value="Unassembled WGS sequence"/>
</dbReference>
<protein>
    <recommendedName>
        <fullName evidence="4">Fucolectin tachylectin-4 pentraxin-1 domain-containing protein</fullName>
    </recommendedName>
</protein>
<evidence type="ECO:0000256" key="1">
    <source>
        <dbReference type="SAM" id="Phobius"/>
    </source>
</evidence>
<reference evidence="2 3" key="1">
    <citation type="journal article" date="2012" name="Genome Biol.">
        <title>Genome and low-iron response of an oceanic diatom adapted to chronic iron limitation.</title>
        <authorList>
            <person name="Lommer M."/>
            <person name="Specht M."/>
            <person name="Roy A.S."/>
            <person name="Kraemer L."/>
            <person name="Andreson R."/>
            <person name="Gutowska M.A."/>
            <person name="Wolf J."/>
            <person name="Bergner S.V."/>
            <person name="Schilhabel M.B."/>
            <person name="Klostermeier U.C."/>
            <person name="Beiko R.G."/>
            <person name="Rosenstiel P."/>
            <person name="Hippler M."/>
            <person name="Laroche J."/>
        </authorList>
    </citation>
    <scope>NUCLEOTIDE SEQUENCE [LARGE SCALE GENOMIC DNA]</scope>
    <source>
        <strain evidence="2 3">CCMP1005</strain>
    </source>
</reference>